<comment type="catalytic activity">
    <reaction evidence="1">
        <text>ATP + protein L-histidine = ADP + protein N-phospho-L-histidine.</text>
        <dbReference type="EC" id="2.7.13.3"/>
    </reaction>
</comment>
<keyword evidence="8" id="KW-0902">Two-component regulatory system</keyword>
<keyword evidence="5" id="KW-0547">Nucleotide-binding</keyword>
<dbReference type="InterPro" id="IPR003661">
    <property type="entry name" value="HisK_dim/P_dom"/>
</dbReference>
<feature type="transmembrane region" description="Helical" evidence="9">
    <location>
        <begin position="73"/>
        <end position="93"/>
    </location>
</feature>
<feature type="domain" description="Histidine kinase" evidence="10">
    <location>
        <begin position="253"/>
        <end position="462"/>
    </location>
</feature>
<evidence type="ECO:0000256" key="3">
    <source>
        <dbReference type="ARBA" id="ARBA00022553"/>
    </source>
</evidence>
<dbReference type="SMART" id="SM00388">
    <property type="entry name" value="HisKA"/>
    <property type="match status" value="1"/>
</dbReference>
<feature type="transmembrane region" description="Helical" evidence="9">
    <location>
        <begin position="6"/>
        <end position="26"/>
    </location>
</feature>
<evidence type="ECO:0000313" key="11">
    <source>
        <dbReference type="EMBL" id="PSU44714.1"/>
    </source>
</evidence>
<evidence type="ECO:0000256" key="2">
    <source>
        <dbReference type="ARBA" id="ARBA00012438"/>
    </source>
</evidence>
<evidence type="ECO:0000256" key="8">
    <source>
        <dbReference type="ARBA" id="ARBA00023012"/>
    </source>
</evidence>
<evidence type="ECO:0000256" key="7">
    <source>
        <dbReference type="ARBA" id="ARBA00022840"/>
    </source>
</evidence>
<keyword evidence="9" id="KW-0812">Transmembrane</keyword>
<feature type="transmembrane region" description="Helical" evidence="9">
    <location>
        <begin position="105"/>
        <end position="127"/>
    </location>
</feature>
<proteinExistence type="predicted"/>
<dbReference type="InterPro" id="IPR036890">
    <property type="entry name" value="HATPase_C_sf"/>
</dbReference>
<dbReference type="PROSITE" id="PS50109">
    <property type="entry name" value="HIS_KIN"/>
    <property type="match status" value="1"/>
</dbReference>
<keyword evidence="9" id="KW-0472">Membrane</keyword>
<dbReference type="SUPFAM" id="SSF47384">
    <property type="entry name" value="Homodimeric domain of signal transducing histidine kinase"/>
    <property type="match status" value="1"/>
</dbReference>
<dbReference type="SUPFAM" id="SSF55874">
    <property type="entry name" value="ATPase domain of HSP90 chaperone/DNA topoisomerase II/histidine kinase"/>
    <property type="match status" value="1"/>
</dbReference>
<evidence type="ECO:0000256" key="1">
    <source>
        <dbReference type="ARBA" id="ARBA00000085"/>
    </source>
</evidence>
<dbReference type="GO" id="GO:0005524">
    <property type="term" value="F:ATP binding"/>
    <property type="evidence" value="ECO:0007669"/>
    <property type="project" value="UniProtKB-KW"/>
</dbReference>
<dbReference type="InterPro" id="IPR005467">
    <property type="entry name" value="His_kinase_dom"/>
</dbReference>
<protein>
    <recommendedName>
        <fullName evidence="2">histidine kinase</fullName>
        <ecNumber evidence="2">2.7.13.3</ecNumber>
    </recommendedName>
</protein>
<dbReference type="Pfam" id="PF02518">
    <property type="entry name" value="HATPase_c"/>
    <property type="match status" value="1"/>
</dbReference>
<evidence type="ECO:0000313" key="12">
    <source>
        <dbReference type="Proteomes" id="UP000240987"/>
    </source>
</evidence>
<dbReference type="OrthoDB" id="9772100at2"/>
<evidence type="ECO:0000256" key="5">
    <source>
        <dbReference type="ARBA" id="ARBA00022741"/>
    </source>
</evidence>
<feature type="transmembrane region" description="Helical" evidence="9">
    <location>
        <begin position="142"/>
        <end position="161"/>
    </location>
</feature>
<dbReference type="InterPro" id="IPR036097">
    <property type="entry name" value="HisK_dim/P_sf"/>
</dbReference>
<dbReference type="Pfam" id="PF00512">
    <property type="entry name" value="HisKA"/>
    <property type="match status" value="1"/>
</dbReference>
<keyword evidence="12" id="KW-1185">Reference proteome</keyword>
<dbReference type="Gene3D" id="3.30.565.10">
    <property type="entry name" value="Histidine kinase-like ATPase, C-terminal domain"/>
    <property type="match status" value="1"/>
</dbReference>
<dbReference type="Gene3D" id="1.10.287.130">
    <property type="match status" value="1"/>
</dbReference>
<comment type="caution">
    <text evidence="11">The sequence shown here is derived from an EMBL/GenBank/DDBJ whole genome shotgun (WGS) entry which is preliminary data.</text>
</comment>
<keyword evidence="9" id="KW-1133">Transmembrane helix</keyword>
<dbReference type="Proteomes" id="UP000240987">
    <property type="component" value="Unassembled WGS sequence"/>
</dbReference>
<dbReference type="RefSeq" id="WP_107245585.1">
    <property type="nucleotide sequence ID" value="NZ_JAKJUA010000019.1"/>
</dbReference>
<name>A0A2T3J7K1_9GAMM</name>
<feature type="transmembrane region" description="Helical" evidence="9">
    <location>
        <begin position="173"/>
        <end position="192"/>
    </location>
</feature>
<evidence type="ECO:0000259" key="10">
    <source>
        <dbReference type="PROSITE" id="PS50109"/>
    </source>
</evidence>
<dbReference type="PANTHER" id="PTHR43065:SF46">
    <property type="entry name" value="C4-DICARBOXYLATE TRANSPORT SENSOR PROTEIN DCTB"/>
    <property type="match status" value="1"/>
</dbReference>
<accession>A0A2T3J7K1</accession>
<sequence>MQELFVFSLYMLYGLIFIAIGFTIFFRDLRFSHLSIASALPTLAIFGFIHGLHEWSELYLHVYQEELMMHQTVKILKVVKLWTSFIALGYFALQMLAMTKWRFRSQLFLITQVVTALFFVGVVYRYFSQDLYIFVRETTFQIRWLFGSGAGMLAGAALMNYSKKLKQEERKAAGAVGYLGISIIIYGLFAGLFYIEDIIVGPMIRTLLALVMLIYLRKTLELFDAERQQQIERSLHQVLHNDKLRDIGELASGIAHEIKTPLSSALMRCDLLEKQIARSEYDRDNAQRQLEHIRKGLLKAAHISQELLQFSHKRMPVKQRLSVAELIKESLELMAHRLNDFQVEIDIPTDLYFYADKEQLEDVVINIVNNAIDASIDKKVIFIHAEQRGLRIKLSITDFGTGIDESIKDKVLLPFFTTKDKSTGTGLGLTLSQKVLEQNQGKLSLNNTKSGLCVEIELAMES</sequence>
<dbReference type="InterPro" id="IPR003594">
    <property type="entry name" value="HATPase_dom"/>
</dbReference>
<dbReference type="EC" id="2.7.13.3" evidence="2"/>
<evidence type="ECO:0000256" key="6">
    <source>
        <dbReference type="ARBA" id="ARBA00022777"/>
    </source>
</evidence>
<dbReference type="CDD" id="cd00082">
    <property type="entry name" value="HisKA"/>
    <property type="match status" value="1"/>
</dbReference>
<dbReference type="InterPro" id="IPR004358">
    <property type="entry name" value="Sig_transdc_His_kin-like_C"/>
</dbReference>
<keyword evidence="7" id="KW-0067">ATP-binding</keyword>
<evidence type="ECO:0000256" key="4">
    <source>
        <dbReference type="ARBA" id="ARBA00022679"/>
    </source>
</evidence>
<keyword evidence="3" id="KW-0597">Phosphoprotein</keyword>
<reference evidence="11 12" key="1">
    <citation type="submission" date="2018-01" db="EMBL/GenBank/DDBJ databases">
        <title>Whole genome sequencing of Histamine producing bacteria.</title>
        <authorList>
            <person name="Butler K."/>
        </authorList>
    </citation>
    <scope>NUCLEOTIDE SEQUENCE [LARGE SCALE GENOMIC DNA]</scope>
    <source>
        <strain evidence="11 12">JCM 12947</strain>
    </source>
</reference>
<dbReference type="PRINTS" id="PR00344">
    <property type="entry name" value="BCTRLSENSOR"/>
</dbReference>
<feature type="transmembrane region" description="Helical" evidence="9">
    <location>
        <begin position="33"/>
        <end position="53"/>
    </location>
</feature>
<keyword evidence="4" id="KW-0808">Transferase</keyword>
<dbReference type="PANTHER" id="PTHR43065">
    <property type="entry name" value="SENSOR HISTIDINE KINASE"/>
    <property type="match status" value="1"/>
</dbReference>
<organism evidence="11 12">
    <name type="scientific">Photobacterium frigidiphilum</name>
    <dbReference type="NCBI Taxonomy" id="264736"/>
    <lineage>
        <taxon>Bacteria</taxon>
        <taxon>Pseudomonadati</taxon>
        <taxon>Pseudomonadota</taxon>
        <taxon>Gammaproteobacteria</taxon>
        <taxon>Vibrionales</taxon>
        <taxon>Vibrionaceae</taxon>
        <taxon>Photobacterium</taxon>
    </lineage>
</organism>
<dbReference type="SMART" id="SM00387">
    <property type="entry name" value="HATPase_c"/>
    <property type="match status" value="1"/>
</dbReference>
<dbReference type="AlphaFoldDB" id="A0A2T3J7K1"/>
<keyword evidence="6 11" id="KW-0418">Kinase</keyword>
<dbReference type="GO" id="GO:0000155">
    <property type="term" value="F:phosphorelay sensor kinase activity"/>
    <property type="evidence" value="ECO:0007669"/>
    <property type="project" value="InterPro"/>
</dbReference>
<dbReference type="EMBL" id="PYMJ01000044">
    <property type="protein sequence ID" value="PSU44714.1"/>
    <property type="molecule type" value="Genomic_DNA"/>
</dbReference>
<gene>
    <name evidence="11" type="ORF">C9J12_26245</name>
</gene>
<evidence type="ECO:0000256" key="9">
    <source>
        <dbReference type="SAM" id="Phobius"/>
    </source>
</evidence>